<dbReference type="PROSITE" id="PS00622">
    <property type="entry name" value="HTH_LUXR_1"/>
    <property type="match status" value="1"/>
</dbReference>
<comment type="caution">
    <text evidence="5">The sequence shown here is derived from an EMBL/GenBank/DDBJ whole genome shotgun (WGS) entry which is preliminary data.</text>
</comment>
<keyword evidence="2 5" id="KW-0238">DNA-binding</keyword>
<evidence type="ECO:0000256" key="3">
    <source>
        <dbReference type="ARBA" id="ARBA00023163"/>
    </source>
</evidence>
<evidence type="ECO:0000259" key="4">
    <source>
        <dbReference type="PROSITE" id="PS50043"/>
    </source>
</evidence>
<dbReference type="CDD" id="cd06170">
    <property type="entry name" value="LuxR_C_like"/>
    <property type="match status" value="1"/>
</dbReference>
<keyword evidence="6" id="KW-1185">Reference proteome</keyword>
<reference evidence="5 6" key="1">
    <citation type="submission" date="2024-06" db="EMBL/GenBank/DDBJ databases">
        <title>Genomic Encyclopedia of Type Strains, Phase IV (KMG-IV): sequencing the most valuable type-strain genomes for metagenomic binning, comparative biology and taxonomic classification.</title>
        <authorList>
            <person name="Goeker M."/>
        </authorList>
    </citation>
    <scope>NUCLEOTIDE SEQUENCE [LARGE SCALE GENOMIC DNA]</scope>
    <source>
        <strain evidence="5 6">DSM 19730</strain>
    </source>
</reference>
<dbReference type="PRINTS" id="PR00038">
    <property type="entry name" value="HTHLUXR"/>
</dbReference>
<dbReference type="PROSITE" id="PS50043">
    <property type="entry name" value="HTH_LUXR_2"/>
    <property type="match status" value="1"/>
</dbReference>
<dbReference type="SMART" id="SM00421">
    <property type="entry name" value="HTH_LUXR"/>
    <property type="match status" value="1"/>
</dbReference>
<dbReference type="PANTHER" id="PTHR44688:SF16">
    <property type="entry name" value="DNA-BINDING TRANSCRIPTIONAL ACTIVATOR DEVR_DOSR"/>
    <property type="match status" value="1"/>
</dbReference>
<proteinExistence type="predicted"/>
<name>A0ABV2KN17_9HYPH</name>
<protein>
    <submittedName>
        <fullName evidence="5">DNA-binding CsgD family transcriptional regulator</fullName>
    </submittedName>
</protein>
<dbReference type="PANTHER" id="PTHR44688">
    <property type="entry name" value="DNA-BINDING TRANSCRIPTIONAL ACTIVATOR DEVR_DOSR"/>
    <property type="match status" value="1"/>
</dbReference>
<evidence type="ECO:0000256" key="1">
    <source>
        <dbReference type="ARBA" id="ARBA00023015"/>
    </source>
</evidence>
<keyword evidence="3" id="KW-0804">Transcription</keyword>
<evidence type="ECO:0000313" key="5">
    <source>
        <dbReference type="EMBL" id="MET3662439.1"/>
    </source>
</evidence>
<gene>
    <name evidence="5" type="ORF">ABID44_002777</name>
</gene>
<organism evidence="5 6">
    <name type="scientific">Aquamicrobium ahrensii</name>
    <dbReference type="NCBI Taxonomy" id="469551"/>
    <lineage>
        <taxon>Bacteria</taxon>
        <taxon>Pseudomonadati</taxon>
        <taxon>Pseudomonadota</taxon>
        <taxon>Alphaproteobacteria</taxon>
        <taxon>Hyphomicrobiales</taxon>
        <taxon>Phyllobacteriaceae</taxon>
        <taxon>Aquamicrobium</taxon>
    </lineage>
</organism>
<dbReference type="InterPro" id="IPR016032">
    <property type="entry name" value="Sig_transdc_resp-reg_C-effctor"/>
</dbReference>
<sequence>MSSQMEFSPSSSALALDTPELLAELAKVVALVGKPGFYDALSLLLARVLRCKRRLVMRYSAYDKPAFLINAALTEEGVSFYLAGLYRIDPLHRLARESPGPTVVNLRALMGEIEETYFAELFKMAIFDELAIMVPAYGGVTIAFCCDRHRIRFEQQDYERAQALLPMVDALHKLHMDRLFSNAGDGGPETITSSFRNQFLVMDRRAKVVYRTQAWTGNSAAAAALPQISGRIAEGGNGSLLLDGQQVVHWETLPDDFTLAPQGTLVVLEQRSPGPLTTSGDAALEAFCSDHSLTPREAEIVRLSFLGLPNAAIAKQLGVSVGTVKNHRWRLYYKLDITTERELFHLFISTLLSVEKSKVMEEEAPPG</sequence>
<dbReference type="InterPro" id="IPR036388">
    <property type="entry name" value="WH-like_DNA-bd_sf"/>
</dbReference>
<dbReference type="SUPFAM" id="SSF46894">
    <property type="entry name" value="C-terminal effector domain of the bipartite response regulators"/>
    <property type="match status" value="1"/>
</dbReference>
<feature type="domain" description="HTH luxR-type" evidence="4">
    <location>
        <begin position="286"/>
        <end position="351"/>
    </location>
</feature>
<dbReference type="RefSeq" id="WP_354152290.1">
    <property type="nucleotide sequence ID" value="NZ_JBEPMN010000011.1"/>
</dbReference>
<dbReference type="GO" id="GO:0003677">
    <property type="term" value="F:DNA binding"/>
    <property type="evidence" value="ECO:0007669"/>
    <property type="project" value="UniProtKB-KW"/>
</dbReference>
<keyword evidence="1" id="KW-0805">Transcription regulation</keyword>
<accession>A0ABV2KN17</accession>
<dbReference type="InterPro" id="IPR000792">
    <property type="entry name" value="Tscrpt_reg_LuxR_C"/>
</dbReference>
<dbReference type="EMBL" id="JBEPMN010000011">
    <property type="protein sequence ID" value="MET3662439.1"/>
    <property type="molecule type" value="Genomic_DNA"/>
</dbReference>
<dbReference type="Proteomes" id="UP001549143">
    <property type="component" value="Unassembled WGS sequence"/>
</dbReference>
<evidence type="ECO:0000256" key="2">
    <source>
        <dbReference type="ARBA" id="ARBA00023125"/>
    </source>
</evidence>
<dbReference type="Gene3D" id="1.10.10.10">
    <property type="entry name" value="Winged helix-like DNA-binding domain superfamily/Winged helix DNA-binding domain"/>
    <property type="match status" value="1"/>
</dbReference>
<evidence type="ECO:0000313" key="6">
    <source>
        <dbReference type="Proteomes" id="UP001549143"/>
    </source>
</evidence>
<dbReference type="Pfam" id="PF00196">
    <property type="entry name" value="GerE"/>
    <property type="match status" value="1"/>
</dbReference>